<dbReference type="Pfam" id="PF00240">
    <property type="entry name" value="ubiquitin"/>
    <property type="match status" value="1"/>
</dbReference>
<feature type="domain" description="Ubiquitin-like" evidence="1">
    <location>
        <begin position="117"/>
        <end position="187"/>
    </location>
</feature>
<accession>A0ABR2III7</accession>
<reference evidence="2 3" key="1">
    <citation type="journal article" date="2024" name="IMA Fungus">
        <title>Apiospora arundinis, a panoply of carbohydrate-active enzymes and secondary metabolites.</title>
        <authorList>
            <person name="Sorensen T."/>
            <person name="Petersen C."/>
            <person name="Muurmann A.T."/>
            <person name="Christiansen J.V."/>
            <person name="Brundto M.L."/>
            <person name="Overgaard C.K."/>
            <person name="Boysen A.T."/>
            <person name="Wollenberg R.D."/>
            <person name="Larsen T.O."/>
            <person name="Sorensen J.L."/>
            <person name="Nielsen K.L."/>
            <person name="Sondergaard T.E."/>
        </authorList>
    </citation>
    <scope>NUCLEOTIDE SEQUENCE [LARGE SCALE GENOMIC DNA]</scope>
    <source>
        <strain evidence="2 3">AAU 773</strain>
    </source>
</reference>
<sequence>MEFIGVSYQNRYVYMPKPADWKQMLDKVSQTFSLNPDQISQLRVNYQPHIHVHQFWELGPEAWEGVKDGSSVHLELPRVHEKPCHLRRDQRVSTMMELSDFSSDLEVFDAVTPGEPITIVLTVSTGPHYRIHTTLSATVKQLKDLYHDETGIPLYQQQLVFRGCILPGDMRLDECGITDGAVVHCMVPSGQ</sequence>
<dbReference type="EMBL" id="JAPCWZ010000005">
    <property type="protein sequence ID" value="KAK8863388.1"/>
    <property type="molecule type" value="Genomic_DNA"/>
</dbReference>
<gene>
    <name evidence="2" type="ORF">PGQ11_009623</name>
</gene>
<dbReference type="Gene3D" id="3.10.20.90">
    <property type="entry name" value="Phosphatidylinositol 3-kinase Catalytic Subunit, Chain A, domain 1"/>
    <property type="match status" value="1"/>
</dbReference>
<name>A0ABR2III7_9PEZI</name>
<dbReference type="InterPro" id="IPR000626">
    <property type="entry name" value="Ubiquitin-like_dom"/>
</dbReference>
<protein>
    <recommendedName>
        <fullName evidence="1">Ubiquitin-like domain-containing protein</fullName>
    </recommendedName>
</protein>
<dbReference type="SMART" id="SM00213">
    <property type="entry name" value="UBQ"/>
    <property type="match status" value="1"/>
</dbReference>
<dbReference type="PROSITE" id="PS50053">
    <property type="entry name" value="UBIQUITIN_2"/>
    <property type="match status" value="1"/>
</dbReference>
<evidence type="ECO:0000259" key="1">
    <source>
        <dbReference type="PROSITE" id="PS50053"/>
    </source>
</evidence>
<keyword evidence="3" id="KW-1185">Reference proteome</keyword>
<evidence type="ECO:0000313" key="3">
    <source>
        <dbReference type="Proteomes" id="UP001390339"/>
    </source>
</evidence>
<evidence type="ECO:0000313" key="2">
    <source>
        <dbReference type="EMBL" id="KAK8863388.1"/>
    </source>
</evidence>
<comment type="caution">
    <text evidence="2">The sequence shown here is derived from an EMBL/GenBank/DDBJ whole genome shotgun (WGS) entry which is preliminary data.</text>
</comment>
<dbReference type="CDD" id="cd17039">
    <property type="entry name" value="Ubl_ubiquitin_like"/>
    <property type="match status" value="1"/>
</dbReference>
<organism evidence="2 3">
    <name type="scientific">Apiospora arundinis</name>
    <dbReference type="NCBI Taxonomy" id="335852"/>
    <lineage>
        <taxon>Eukaryota</taxon>
        <taxon>Fungi</taxon>
        <taxon>Dikarya</taxon>
        <taxon>Ascomycota</taxon>
        <taxon>Pezizomycotina</taxon>
        <taxon>Sordariomycetes</taxon>
        <taxon>Xylariomycetidae</taxon>
        <taxon>Amphisphaeriales</taxon>
        <taxon>Apiosporaceae</taxon>
        <taxon>Apiospora</taxon>
    </lineage>
</organism>
<dbReference type="Proteomes" id="UP001390339">
    <property type="component" value="Unassembled WGS sequence"/>
</dbReference>
<dbReference type="SUPFAM" id="SSF54236">
    <property type="entry name" value="Ubiquitin-like"/>
    <property type="match status" value="1"/>
</dbReference>
<proteinExistence type="predicted"/>
<dbReference type="InterPro" id="IPR029071">
    <property type="entry name" value="Ubiquitin-like_domsf"/>
</dbReference>